<reference evidence="15 16" key="1">
    <citation type="submission" date="2016-10" db="EMBL/GenBank/DDBJ databases">
        <authorList>
            <person name="Varghese N."/>
            <person name="Submissions S."/>
        </authorList>
    </citation>
    <scope>NUCLEOTIDE SEQUENCE [LARGE SCALE GENOMIC DNA]</scope>
    <source>
        <strain evidence="15 16">WC1T17</strain>
    </source>
</reference>
<evidence type="ECO:0000256" key="8">
    <source>
        <dbReference type="ARBA" id="ARBA00023004"/>
    </source>
</evidence>
<dbReference type="Gene3D" id="3.40.50.300">
    <property type="entry name" value="P-loop containing nucleotide triphosphate hydrolases"/>
    <property type="match status" value="2"/>
</dbReference>
<evidence type="ECO:0000256" key="12">
    <source>
        <dbReference type="ARBA" id="ARBA00023235"/>
    </source>
</evidence>
<dbReference type="SMART" id="SM00488">
    <property type="entry name" value="DEXDc2"/>
    <property type="match status" value="1"/>
</dbReference>
<keyword evidence="8" id="KW-0408">Iron</keyword>
<dbReference type="Gene3D" id="1.10.275.40">
    <property type="match status" value="1"/>
</dbReference>
<evidence type="ECO:0000256" key="2">
    <source>
        <dbReference type="ARBA" id="ARBA00022723"/>
    </source>
</evidence>
<evidence type="ECO:0000256" key="3">
    <source>
        <dbReference type="ARBA" id="ARBA00022741"/>
    </source>
</evidence>
<keyword evidence="10" id="KW-0238">DNA-binding</keyword>
<keyword evidence="7" id="KW-0067">ATP-binding</keyword>
<evidence type="ECO:0000256" key="7">
    <source>
        <dbReference type="ARBA" id="ARBA00022840"/>
    </source>
</evidence>
<comment type="similarity">
    <text evidence="13">Belongs to the helicase family. DinG subfamily.</text>
</comment>
<dbReference type="EMBL" id="FOCC01000008">
    <property type="protein sequence ID" value="SEM77119.1"/>
    <property type="molecule type" value="Genomic_DNA"/>
</dbReference>
<dbReference type="InterPro" id="IPR042493">
    <property type="entry name" value="XPD_DNA_FeS"/>
</dbReference>
<dbReference type="InterPro" id="IPR010614">
    <property type="entry name" value="RAD3-like_helicase_DEAD"/>
</dbReference>
<evidence type="ECO:0000256" key="11">
    <source>
        <dbReference type="ARBA" id="ARBA00023204"/>
    </source>
</evidence>
<name>A0ABY1ACB6_9LACO</name>
<dbReference type="GO" id="GO:0004386">
    <property type="term" value="F:helicase activity"/>
    <property type="evidence" value="ECO:0007669"/>
    <property type="project" value="UniProtKB-KW"/>
</dbReference>
<evidence type="ECO:0000256" key="1">
    <source>
        <dbReference type="ARBA" id="ARBA00022485"/>
    </source>
</evidence>
<dbReference type="InterPro" id="IPR014013">
    <property type="entry name" value="Helic_SF1/SF2_ATP-bd_DinG/Rad3"/>
</dbReference>
<dbReference type="PANTHER" id="PTHR11472">
    <property type="entry name" value="DNA REPAIR DEAD HELICASE RAD3/XP-D SUBFAMILY MEMBER"/>
    <property type="match status" value="1"/>
</dbReference>
<dbReference type="Pfam" id="PF00270">
    <property type="entry name" value="DEAD"/>
    <property type="match status" value="1"/>
</dbReference>
<keyword evidence="9" id="KW-0411">Iron-sulfur</keyword>
<keyword evidence="4" id="KW-0227">DNA damage</keyword>
<proteinExistence type="inferred from homology"/>
<gene>
    <name evidence="15" type="ORF">SAMN05216431_10897</name>
</gene>
<dbReference type="InterPro" id="IPR045028">
    <property type="entry name" value="DinG/Rad3-like"/>
</dbReference>
<comment type="caution">
    <text evidence="15">The sequence shown here is derived from an EMBL/GenBank/DDBJ whole genome shotgun (WGS) entry which is preliminary data.</text>
</comment>
<dbReference type="InterPro" id="IPR011604">
    <property type="entry name" value="PDDEXK-like_dom_sf"/>
</dbReference>
<organism evidence="15 16">
    <name type="scientific">Ligilactobacillus ruminis</name>
    <dbReference type="NCBI Taxonomy" id="1623"/>
    <lineage>
        <taxon>Bacteria</taxon>
        <taxon>Bacillati</taxon>
        <taxon>Bacillota</taxon>
        <taxon>Bacilli</taxon>
        <taxon>Lactobacillales</taxon>
        <taxon>Lactobacillaceae</taxon>
        <taxon>Ligilactobacillus</taxon>
    </lineage>
</organism>
<evidence type="ECO:0000256" key="9">
    <source>
        <dbReference type="ARBA" id="ARBA00023014"/>
    </source>
</evidence>
<dbReference type="Gene3D" id="1.10.30.20">
    <property type="entry name" value="Bacterial XPD DNA helicase, FeS cluster domain"/>
    <property type="match status" value="1"/>
</dbReference>
<dbReference type="Gene3D" id="3.90.320.10">
    <property type="match status" value="1"/>
</dbReference>
<evidence type="ECO:0000259" key="14">
    <source>
        <dbReference type="PROSITE" id="PS51193"/>
    </source>
</evidence>
<evidence type="ECO:0000313" key="16">
    <source>
        <dbReference type="Proteomes" id="UP000182089"/>
    </source>
</evidence>
<keyword evidence="6 15" id="KW-0347">Helicase</keyword>
<dbReference type="Pfam" id="PF06733">
    <property type="entry name" value="DEAD_2"/>
    <property type="match status" value="1"/>
</dbReference>
<evidence type="ECO:0000256" key="10">
    <source>
        <dbReference type="ARBA" id="ARBA00023125"/>
    </source>
</evidence>
<evidence type="ECO:0000313" key="15">
    <source>
        <dbReference type="EMBL" id="SEM77119.1"/>
    </source>
</evidence>
<keyword evidence="11" id="KW-0234">DNA repair</keyword>
<dbReference type="SMART" id="SM00491">
    <property type="entry name" value="HELICc2"/>
    <property type="match status" value="1"/>
</dbReference>
<keyword evidence="2" id="KW-0479">Metal-binding</keyword>
<keyword evidence="12" id="KW-0413">Isomerase</keyword>
<keyword evidence="5" id="KW-0378">Hydrolase</keyword>
<dbReference type="InterPro" id="IPR006554">
    <property type="entry name" value="Helicase-like_DEXD_c2"/>
</dbReference>
<feature type="domain" description="Helicase ATP-binding" evidence="14">
    <location>
        <begin position="183"/>
        <end position="440"/>
    </location>
</feature>
<dbReference type="PROSITE" id="PS51193">
    <property type="entry name" value="HELICASE_ATP_BIND_2"/>
    <property type="match status" value="1"/>
</dbReference>
<dbReference type="Proteomes" id="UP000182089">
    <property type="component" value="Unassembled WGS sequence"/>
</dbReference>
<dbReference type="InterPro" id="IPR006555">
    <property type="entry name" value="ATP-dep_Helicase_C"/>
</dbReference>
<keyword evidence="3" id="KW-0547">Nucleotide-binding</keyword>
<dbReference type="SUPFAM" id="SSF52540">
    <property type="entry name" value="P-loop containing nucleoside triphosphate hydrolases"/>
    <property type="match status" value="1"/>
</dbReference>
<dbReference type="InterPro" id="IPR011545">
    <property type="entry name" value="DEAD/DEAH_box_helicase_dom"/>
</dbReference>
<evidence type="ECO:0000256" key="5">
    <source>
        <dbReference type="ARBA" id="ARBA00022801"/>
    </source>
</evidence>
<dbReference type="PANTHER" id="PTHR11472:SF34">
    <property type="entry name" value="REGULATOR OF TELOMERE ELONGATION HELICASE 1"/>
    <property type="match status" value="1"/>
</dbReference>
<sequence>MQTKSIGIRQLVEFTLKTGDLTTSRSKSQNTALNGTRIHQFLQASFDENTKKEVDLKYSFDFNERFQILLHGRADGIKYHHNIPQEVIEIKTSSPNFNELSKNILTLYWAQCEIYAYLLMKKYQLPALKVTLLYFQTTTEELTKKSKHLTKDAAKKRFMQAITEYEEWLLLLDKLKQDRQQSLKTLTFPFPNYRKNQYELAASVYKTIALKKQLLVEAPTGTGKTISTVFPALKAMGEDQTEKIFYLTAKESTRKTCEDTLALLKTRVHSITLTARDKITFAEELDLDDNQNPYYLGYYDRLRPALKDILQHETQITRPVIEAYAKKHCVDPFEFSLDLSLFCDFIICDYNYLFDPMVYLQRFFAENTNNNYCFLIDEAHNLVSRSREMYTASLTTALFENAMAEVAPLKNQTLNRRLKEVASAFTNLSAPMVEFSQEELLLSDHLTSITNPLERLVNFILDLLPSLPDLKKYPSLKECFLQSYTFLKIDSFFDDSFRTKLTYQDANLTLKLFSLNPAKMLAESLELGSACVFFSATLSPMDYFKEMFGCQKALCYQLPSPFDPHNLKILLADYIDVTYKKRSQSLNDISELLNSMLAHKKGNYLLFAPSYSYLKQLYHNFCAKYPQSAAKLQDEQMDTKAKEAFLANFDHQHEQSFVGFAVLGGSFAEGIDLVGDKLSGCLIVTVGLPALSLENDALKNYFEAQNEDGFQIAYQLPGLNNVFQAAGRVIRTETDRGVVCLVDKRFANPTYQQFFPRHWQVKRTQNLAQINHELHQFWQKN</sequence>
<evidence type="ECO:0000256" key="4">
    <source>
        <dbReference type="ARBA" id="ARBA00022763"/>
    </source>
</evidence>
<accession>A0ABY1ACB6</accession>
<evidence type="ECO:0000256" key="6">
    <source>
        <dbReference type="ARBA" id="ARBA00022806"/>
    </source>
</evidence>
<dbReference type="InterPro" id="IPR027417">
    <property type="entry name" value="P-loop_NTPase"/>
</dbReference>
<evidence type="ECO:0000256" key="13">
    <source>
        <dbReference type="ARBA" id="ARBA00038058"/>
    </source>
</evidence>
<keyword evidence="1" id="KW-0004">4Fe-4S</keyword>
<dbReference type="Pfam" id="PF13307">
    <property type="entry name" value="Helicase_C_2"/>
    <property type="match status" value="1"/>
</dbReference>
<protein>
    <submittedName>
        <fullName evidence="15">Rad3-related DNA helicase</fullName>
    </submittedName>
</protein>